<proteinExistence type="predicted"/>
<dbReference type="Proteomes" id="UP001430584">
    <property type="component" value="Unassembled WGS sequence"/>
</dbReference>
<keyword evidence="2" id="KW-1185">Reference proteome</keyword>
<reference evidence="1 2" key="1">
    <citation type="submission" date="2024-02" db="EMBL/GenBank/DDBJ databases">
        <title>De novo assembly and annotation of 12 fungi associated with fruit tree decline syndrome in Ontario, Canada.</title>
        <authorList>
            <person name="Sulman M."/>
            <person name="Ellouze W."/>
            <person name="Ilyukhin E."/>
        </authorList>
    </citation>
    <scope>NUCLEOTIDE SEQUENCE [LARGE SCALE GENOMIC DNA]</scope>
    <source>
        <strain evidence="1 2">FDS-637</strain>
    </source>
</reference>
<accession>A0ABR3CEZ4</accession>
<evidence type="ECO:0000313" key="2">
    <source>
        <dbReference type="Proteomes" id="UP001430584"/>
    </source>
</evidence>
<protein>
    <submittedName>
        <fullName evidence="1">Uncharacterized protein</fullName>
    </submittedName>
</protein>
<sequence length="111" mass="12626">MIPYKSSLIKGWMGYIAWLEQDLKERSDRITLSKLGARVKDFTFSVNDRQALKLTEDAVIDLQTIASTMLNTVEGLSDLLRYEDQRALKELTEQSADESKAMLSLAVRMLP</sequence>
<gene>
    <name evidence="1" type="ORF">SLS55_006727</name>
</gene>
<dbReference type="GeneID" id="92010812"/>
<evidence type="ECO:0000313" key="1">
    <source>
        <dbReference type="EMBL" id="KAL0259222.1"/>
    </source>
</evidence>
<dbReference type="RefSeq" id="XP_066632251.1">
    <property type="nucleotide sequence ID" value="XM_066778156.1"/>
</dbReference>
<dbReference type="EMBL" id="JAJVCZ030000006">
    <property type="protein sequence ID" value="KAL0259222.1"/>
    <property type="molecule type" value="Genomic_DNA"/>
</dbReference>
<name>A0ABR3CEZ4_9PEZI</name>
<comment type="caution">
    <text evidence="1">The sequence shown here is derived from an EMBL/GenBank/DDBJ whole genome shotgun (WGS) entry which is preliminary data.</text>
</comment>
<organism evidence="1 2">
    <name type="scientific">Diplodia seriata</name>
    <dbReference type="NCBI Taxonomy" id="420778"/>
    <lineage>
        <taxon>Eukaryota</taxon>
        <taxon>Fungi</taxon>
        <taxon>Dikarya</taxon>
        <taxon>Ascomycota</taxon>
        <taxon>Pezizomycotina</taxon>
        <taxon>Dothideomycetes</taxon>
        <taxon>Dothideomycetes incertae sedis</taxon>
        <taxon>Botryosphaeriales</taxon>
        <taxon>Botryosphaeriaceae</taxon>
        <taxon>Diplodia</taxon>
    </lineage>
</organism>